<reference evidence="1 2" key="1">
    <citation type="submission" date="2021-06" db="EMBL/GenBank/DDBJ databases">
        <title>Caerostris darwini draft genome.</title>
        <authorList>
            <person name="Kono N."/>
            <person name="Arakawa K."/>
        </authorList>
    </citation>
    <scope>NUCLEOTIDE SEQUENCE [LARGE SCALE GENOMIC DNA]</scope>
</reference>
<dbReference type="Gene3D" id="1.20.5.240">
    <property type="match status" value="2"/>
</dbReference>
<gene>
    <name evidence="1" type="primary">AVEN_183308_1</name>
    <name evidence="1" type="ORF">CDAR_236071</name>
</gene>
<evidence type="ECO:0000313" key="2">
    <source>
        <dbReference type="Proteomes" id="UP001054837"/>
    </source>
</evidence>
<organism evidence="1 2">
    <name type="scientific">Caerostris darwini</name>
    <dbReference type="NCBI Taxonomy" id="1538125"/>
    <lineage>
        <taxon>Eukaryota</taxon>
        <taxon>Metazoa</taxon>
        <taxon>Ecdysozoa</taxon>
        <taxon>Arthropoda</taxon>
        <taxon>Chelicerata</taxon>
        <taxon>Arachnida</taxon>
        <taxon>Araneae</taxon>
        <taxon>Araneomorphae</taxon>
        <taxon>Entelegynae</taxon>
        <taxon>Araneoidea</taxon>
        <taxon>Araneidae</taxon>
        <taxon>Caerostris</taxon>
    </lineage>
</organism>
<name>A0AAV4UG81_9ARAC</name>
<sequence length="259" mass="30494">MAAYYPLFDDEMKEGPIGPPGIGFKLTDNGNYDMEKKKLKNVDEPVDISDVATKSYVDSNKIELKSDIVKLQKRSLIHSEHGDFDARNKIIGNVKDPINNLNVVNKQYLENNALTLSQKNTIPIEKFYNVNNIPLKNLPNPQDKNDAVHKQYVDKKTKINDKKPDNMLMKDHDGLYVECKDFWATIKEDFQTFEDKVEWEEISEYQKLSEDFIREFQDKVYWEEISICQKLSEDFIREFQDKVDWEEISEYQKLSEDFI</sequence>
<dbReference type="EMBL" id="BPLQ01011220">
    <property type="protein sequence ID" value="GIY56751.1"/>
    <property type="molecule type" value="Genomic_DNA"/>
</dbReference>
<evidence type="ECO:0000313" key="1">
    <source>
        <dbReference type="EMBL" id="GIY56751.1"/>
    </source>
</evidence>
<proteinExistence type="predicted"/>
<keyword evidence="2" id="KW-1185">Reference proteome</keyword>
<comment type="caution">
    <text evidence="1">The sequence shown here is derived from an EMBL/GenBank/DDBJ whole genome shotgun (WGS) entry which is preliminary data.</text>
</comment>
<protein>
    <submittedName>
        <fullName evidence="1">Uncharacterized protein</fullName>
    </submittedName>
</protein>
<accession>A0AAV4UG81</accession>
<dbReference type="AlphaFoldDB" id="A0AAV4UG81"/>
<dbReference type="Proteomes" id="UP001054837">
    <property type="component" value="Unassembled WGS sequence"/>
</dbReference>